<sequence>MDIEINYVSIKGAIAVGVICFLLGCLAGTVVYGPQLMKCETKLIILEEGLK</sequence>
<keyword evidence="1" id="KW-1133">Transmembrane helix</keyword>
<name>A0A0F9VFA5_9ZZZZ</name>
<dbReference type="EMBL" id="LAZR01000051">
    <property type="protein sequence ID" value="KKN98462.1"/>
    <property type="molecule type" value="Genomic_DNA"/>
</dbReference>
<keyword evidence="1" id="KW-0812">Transmembrane</keyword>
<proteinExistence type="predicted"/>
<dbReference type="AlphaFoldDB" id="A0A0F9VFA5"/>
<organism evidence="2">
    <name type="scientific">marine sediment metagenome</name>
    <dbReference type="NCBI Taxonomy" id="412755"/>
    <lineage>
        <taxon>unclassified sequences</taxon>
        <taxon>metagenomes</taxon>
        <taxon>ecological metagenomes</taxon>
    </lineage>
</organism>
<reference evidence="2" key="1">
    <citation type="journal article" date="2015" name="Nature">
        <title>Complex archaea that bridge the gap between prokaryotes and eukaryotes.</title>
        <authorList>
            <person name="Spang A."/>
            <person name="Saw J.H."/>
            <person name="Jorgensen S.L."/>
            <person name="Zaremba-Niedzwiedzka K."/>
            <person name="Martijn J."/>
            <person name="Lind A.E."/>
            <person name="van Eijk R."/>
            <person name="Schleper C."/>
            <person name="Guy L."/>
            <person name="Ettema T.J."/>
        </authorList>
    </citation>
    <scope>NUCLEOTIDE SEQUENCE</scope>
</reference>
<keyword evidence="1" id="KW-0472">Membrane</keyword>
<comment type="caution">
    <text evidence="2">The sequence shown here is derived from an EMBL/GenBank/DDBJ whole genome shotgun (WGS) entry which is preliminary data.</text>
</comment>
<feature type="transmembrane region" description="Helical" evidence="1">
    <location>
        <begin position="12"/>
        <end position="33"/>
    </location>
</feature>
<evidence type="ECO:0000256" key="1">
    <source>
        <dbReference type="SAM" id="Phobius"/>
    </source>
</evidence>
<accession>A0A0F9VFA5</accession>
<protein>
    <submittedName>
        <fullName evidence="2">Uncharacterized protein</fullName>
    </submittedName>
</protein>
<gene>
    <name evidence="2" type="ORF">LCGC14_0145730</name>
</gene>
<evidence type="ECO:0000313" key="2">
    <source>
        <dbReference type="EMBL" id="KKN98462.1"/>
    </source>
</evidence>